<dbReference type="PANTHER" id="PTHR21590:SF4">
    <property type="entry name" value="UPF0606 PROTEIN KIAA1549"/>
    <property type="match status" value="1"/>
</dbReference>
<name>A0ABV0QNZ9_9TELE</name>
<proteinExistence type="predicted"/>
<dbReference type="InterPro" id="IPR024606">
    <property type="entry name" value="KIAA1549"/>
</dbReference>
<dbReference type="Proteomes" id="UP001434883">
    <property type="component" value="Unassembled WGS sequence"/>
</dbReference>
<accession>A0ABV0QNZ9</accession>
<gene>
    <name evidence="2" type="ORF">XENOCAPTIV_000366</name>
</gene>
<dbReference type="Pfam" id="PF12877">
    <property type="entry name" value="KIAA1549"/>
    <property type="match status" value="1"/>
</dbReference>
<dbReference type="EMBL" id="JAHRIN010017836">
    <property type="protein sequence ID" value="MEQ2197565.1"/>
    <property type="molecule type" value="Genomic_DNA"/>
</dbReference>
<organism evidence="2 3">
    <name type="scientific">Xenoophorus captivus</name>
    <dbReference type="NCBI Taxonomy" id="1517983"/>
    <lineage>
        <taxon>Eukaryota</taxon>
        <taxon>Metazoa</taxon>
        <taxon>Chordata</taxon>
        <taxon>Craniata</taxon>
        <taxon>Vertebrata</taxon>
        <taxon>Euteleostomi</taxon>
        <taxon>Actinopterygii</taxon>
        <taxon>Neopterygii</taxon>
        <taxon>Teleostei</taxon>
        <taxon>Neoteleostei</taxon>
        <taxon>Acanthomorphata</taxon>
        <taxon>Ovalentaria</taxon>
        <taxon>Atherinomorphae</taxon>
        <taxon>Cyprinodontiformes</taxon>
        <taxon>Goodeidae</taxon>
        <taxon>Xenoophorus</taxon>
    </lineage>
</organism>
<feature type="region of interest" description="Disordered" evidence="1">
    <location>
        <begin position="82"/>
        <end position="105"/>
    </location>
</feature>
<feature type="compositionally biased region" description="Polar residues" evidence="1">
    <location>
        <begin position="30"/>
        <end position="47"/>
    </location>
</feature>
<keyword evidence="3" id="KW-1185">Reference proteome</keyword>
<reference evidence="2 3" key="1">
    <citation type="submission" date="2021-06" db="EMBL/GenBank/DDBJ databases">
        <authorList>
            <person name="Palmer J.M."/>
        </authorList>
    </citation>
    <scope>NUCLEOTIDE SEQUENCE [LARGE SCALE GENOMIC DNA]</scope>
    <source>
        <strain evidence="2 3">XC_2019</strain>
        <tissue evidence="2">Muscle</tissue>
    </source>
</reference>
<comment type="caution">
    <text evidence="2">The sequence shown here is derived from an EMBL/GenBank/DDBJ whole genome shotgun (WGS) entry which is preliminary data.</text>
</comment>
<sequence>MPPQPSIEEARQQMHSLLDDAFALVSPTSQSSTAGITLPGVNSNPQGPSLEGWGPREWGTGPEIGPFPSVSRLLQGLGSSYLPPGGAAGHSEPLQPDSLYTGRGLNAKQLPLSARPRPVGGTTGTVGSFQWASSCISFSPFKV</sequence>
<evidence type="ECO:0000256" key="1">
    <source>
        <dbReference type="SAM" id="MobiDB-lite"/>
    </source>
</evidence>
<evidence type="ECO:0000313" key="3">
    <source>
        <dbReference type="Proteomes" id="UP001434883"/>
    </source>
</evidence>
<evidence type="ECO:0000313" key="2">
    <source>
        <dbReference type="EMBL" id="MEQ2197565.1"/>
    </source>
</evidence>
<protein>
    <submittedName>
        <fullName evidence="2">Uncharacterized protein</fullName>
    </submittedName>
</protein>
<dbReference type="PANTHER" id="PTHR21590">
    <property type="entry name" value="SEA DOMAIN-CONTAINING PROTEIN"/>
    <property type="match status" value="1"/>
</dbReference>
<feature type="region of interest" description="Disordered" evidence="1">
    <location>
        <begin position="30"/>
        <end position="65"/>
    </location>
</feature>